<keyword evidence="6" id="KW-1185">Reference proteome</keyword>
<dbReference type="GO" id="GO:0004090">
    <property type="term" value="F:carbonyl reductase (NADPH) activity"/>
    <property type="evidence" value="ECO:0007669"/>
    <property type="project" value="UniProtKB-EC"/>
</dbReference>
<dbReference type="InterPro" id="IPR002347">
    <property type="entry name" value="SDR_fam"/>
</dbReference>
<dbReference type="PANTHER" id="PTHR43963:SF4">
    <property type="entry name" value="CARBONYL REDUCTASE (NADPH)"/>
    <property type="match status" value="1"/>
</dbReference>
<gene>
    <name evidence="5" type="ORF">QE152_g34799</name>
</gene>
<dbReference type="InterPro" id="IPR036291">
    <property type="entry name" value="NAD(P)-bd_dom_sf"/>
</dbReference>
<dbReference type="InterPro" id="IPR045313">
    <property type="entry name" value="CBR1-like"/>
</dbReference>
<evidence type="ECO:0000256" key="4">
    <source>
        <dbReference type="ARBA" id="ARBA00026118"/>
    </source>
</evidence>
<dbReference type="Pfam" id="PF00106">
    <property type="entry name" value="adh_short"/>
    <property type="match status" value="1"/>
</dbReference>
<dbReference type="PRINTS" id="PR00081">
    <property type="entry name" value="GDHRDH"/>
</dbReference>
<dbReference type="EMBL" id="JASPKY010000559">
    <property type="protein sequence ID" value="KAK9692955.1"/>
    <property type="molecule type" value="Genomic_DNA"/>
</dbReference>
<sequence>MSIEKIAIVTGANKGIGYAIVKGLCEKFTGKVYLTSRDVFKGEAAIESLQELGYNPAYHELDITNQTSVDKFKAYIAKNYGGVNVLVNNAGFAFSVKATEPFGKQAEVSVNVNYFGTLRVSEAFLPLLRQNANVINVSSSLGHLAKIPSEEIRKKIADPSLTIAGLSDLMTEFVRAAKTDSNLEKTWGTSAYGVSKVGMSAMTIIHQRMLDNETSSRNIHVNHVHPGYVATNMNDYHGILTVEEGAVAPLHLALNTHGWKGQFVWRDCTVADWFGPKLPSVF</sequence>
<reference evidence="5 6" key="1">
    <citation type="journal article" date="2024" name="BMC Genomics">
        <title>De novo assembly and annotation of Popillia japonica's genome with initial clues to its potential as an invasive pest.</title>
        <authorList>
            <person name="Cucini C."/>
            <person name="Boschi S."/>
            <person name="Funari R."/>
            <person name="Cardaioli E."/>
            <person name="Iannotti N."/>
            <person name="Marturano G."/>
            <person name="Paoli F."/>
            <person name="Bruttini M."/>
            <person name="Carapelli A."/>
            <person name="Frati F."/>
            <person name="Nardi F."/>
        </authorList>
    </citation>
    <scope>NUCLEOTIDE SEQUENCE [LARGE SCALE GENOMIC DNA]</scope>
    <source>
        <strain evidence="5">DMR45628</strain>
    </source>
</reference>
<name>A0AAW1ITF4_POPJA</name>
<organism evidence="5 6">
    <name type="scientific">Popillia japonica</name>
    <name type="common">Japanese beetle</name>
    <dbReference type="NCBI Taxonomy" id="7064"/>
    <lineage>
        <taxon>Eukaryota</taxon>
        <taxon>Metazoa</taxon>
        <taxon>Ecdysozoa</taxon>
        <taxon>Arthropoda</taxon>
        <taxon>Hexapoda</taxon>
        <taxon>Insecta</taxon>
        <taxon>Pterygota</taxon>
        <taxon>Neoptera</taxon>
        <taxon>Endopterygota</taxon>
        <taxon>Coleoptera</taxon>
        <taxon>Polyphaga</taxon>
        <taxon>Scarabaeiformia</taxon>
        <taxon>Scarabaeidae</taxon>
        <taxon>Rutelinae</taxon>
        <taxon>Popillia</taxon>
    </lineage>
</organism>
<dbReference type="PANTHER" id="PTHR43963">
    <property type="entry name" value="CARBONYL REDUCTASE 1-RELATED"/>
    <property type="match status" value="1"/>
</dbReference>
<protein>
    <recommendedName>
        <fullName evidence="4">carbonyl reductase (NADPH)</fullName>
        <ecNumber evidence="4">1.1.1.184</ecNumber>
    </recommendedName>
</protein>
<dbReference type="AlphaFoldDB" id="A0AAW1ITF4"/>
<proteinExistence type="inferred from homology"/>
<evidence type="ECO:0000313" key="5">
    <source>
        <dbReference type="EMBL" id="KAK9692955.1"/>
    </source>
</evidence>
<evidence type="ECO:0000313" key="6">
    <source>
        <dbReference type="Proteomes" id="UP001458880"/>
    </source>
</evidence>
<comment type="caution">
    <text evidence="5">The sequence shown here is derived from an EMBL/GenBank/DDBJ whole genome shotgun (WGS) entry which is preliminary data.</text>
</comment>
<dbReference type="SUPFAM" id="SSF51735">
    <property type="entry name" value="NAD(P)-binding Rossmann-fold domains"/>
    <property type="match status" value="1"/>
</dbReference>
<keyword evidence="3" id="KW-0560">Oxidoreductase</keyword>
<evidence type="ECO:0000256" key="3">
    <source>
        <dbReference type="ARBA" id="ARBA00023002"/>
    </source>
</evidence>
<dbReference type="Proteomes" id="UP001458880">
    <property type="component" value="Unassembled WGS sequence"/>
</dbReference>
<evidence type="ECO:0000256" key="1">
    <source>
        <dbReference type="ARBA" id="ARBA00006484"/>
    </source>
</evidence>
<dbReference type="Gene3D" id="3.40.50.720">
    <property type="entry name" value="NAD(P)-binding Rossmann-like Domain"/>
    <property type="match status" value="1"/>
</dbReference>
<keyword evidence="2" id="KW-0521">NADP</keyword>
<evidence type="ECO:0000256" key="2">
    <source>
        <dbReference type="ARBA" id="ARBA00022857"/>
    </source>
</evidence>
<dbReference type="EC" id="1.1.1.184" evidence="4"/>
<accession>A0AAW1ITF4</accession>
<comment type="similarity">
    <text evidence="1">Belongs to the short-chain dehydrogenases/reductases (SDR) family.</text>
</comment>
<dbReference type="CDD" id="cd05324">
    <property type="entry name" value="carb_red_PTCR-like_SDR_c"/>
    <property type="match status" value="1"/>
</dbReference>